<accession>A0ABN2UZC6</accession>
<evidence type="ECO:0000313" key="3">
    <source>
        <dbReference type="Proteomes" id="UP001500751"/>
    </source>
</evidence>
<proteinExistence type="predicted"/>
<keyword evidence="1" id="KW-0812">Transmembrane</keyword>
<evidence type="ECO:0008006" key="4">
    <source>
        <dbReference type="Google" id="ProtNLM"/>
    </source>
</evidence>
<dbReference type="Proteomes" id="UP001500751">
    <property type="component" value="Unassembled WGS sequence"/>
</dbReference>
<keyword evidence="1" id="KW-1133">Transmembrane helix</keyword>
<feature type="transmembrane region" description="Helical" evidence="1">
    <location>
        <begin position="291"/>
        <end position="313"/>
    </location>
</feature>
<evidence type="ECO:0000256" key="1">
    <source>
        <dbReference type="SAM" id="Phobius"/>
    </source>
</evidence>
<protein>
    <recommendedName>
        <fullName evidence="4">Secreted protein</fullName>
    </recommendedName>
</protein>
<reference evidence="2 3" key="1">
    <citation type="journal article" date="2019" name="Int. J. Syst. Evol. Microbiol.">
        <title>The Global Catalogue of Microorganisms (GCM) 10K type strain sequencing project: providing services to taxonomists for standard genome sequencing and annotation.</title>
        <authorList>
            <consortium name="The Broad Institute Genomics Platform"/>
            <consortium name="The Broad Institute Genome Sequencing Center for Infectious Disease"/>
            <person name="Wu L."/>
            <person name="Ma J."/>
        </authorList>
    </citation>
    <scope>NUCLEOTIDE SEQUENCE [LARGE SCALE GENOMIC DNA]</scope>
    <source>
        <strain evidence="2 3">JCM 16014</strain>
    </source>
</reference>
<feature type="transmembrane region" description="Helical" evidence="1">
    <location>
        <begin position="256"/>
        <end position="279"/>
    </location>
</feature>
<evidence type="ECO:0000313" key="2">
    <source>
        <dbReference type="EMBL" id="GAA2044904.1"/>
    </source>
</evidence>
<comment type="caution">
    <text evidence="2">The sequence shown here is derived from an EMBL/GenBank/DDBJ whole genome shotgun (WGS) entry which is preliminary data.</text>
</comment>
<gene>
    <name evidence="2" type="ORF">GCM10009839_55860</name>
</gene>
<dbReference type="EMBL" id="BAAAQN010000038">
    <property type="protein sequence ID" value="GAA2044904.1"/>
    <property type="molecule type" value="Genomic_DNA"/>
</dbReference>
<feature type="transmembrane region" description="Helical" evidence="1">
    <location>
        <begin position="523"/>
        <end position="543"/>
    </location>
</feature>
<sequence length="551" mass="57437">MHRVCNTGPALPARIVRTYVRTVSGTIYQAPTRTPQRAAWVPTISSDHLIRLPLTARGTTPNLLRAAAAAISVLTLAAAVTVTGFAGSAGARIAGVAGDDAPSVRATEDFVFQLQDMDAHLVNALLVNGDTGVRVPRAASVALYDRDRKLADGDLEAATAALAGDQDALNRLHAVVDTFGGYEAQAVRTLADDERDGGTAAGRAPASVLADYQGAHAILFGGDGSGGLLKAAEDLEQTSAAAIAGTSSAASDSLQAVIAAFALFGLALLGGLGALQVFLFRRFHRVVNPGLAAATVAALVFTVGGAVGTSLAANDFHTAKSNAFDSMLALTQAKALGSGANADESRWLLLHDHPEQRAAVEKSYLDGSDAVARMDVSSGPLDYDASLGTMDAWLGKRRAGREEAGVDDDRTITADDLTAAGVDPASALGREFGNITFDGEAGLAYQAFHTYDTYLGRDAQLRQLPLTTDDQLRAAVDFDTDAATPSTSDAAFDVYTTALDDVIDLNKTHFDSAMPAARGDVGVWTWLPYPLAVLVIGLMVLGLRPRLGEYR</sequence>
<keyword evidence="1" id="KW-0472">Membrane</keyword>
<keyword evidence="3" id="KW-1185">Reference proteome</keyword>
<organism evidence="2 3">
    <name type="scientific">Catenulispora yoronensis</name>
    <dbReference type="NCBI Taxonomy" id="450799"/>
    <lineage>
        <taxon>Bacteria</taxon>
        <taxon>Bacillati</taxon>
        <taxon>Actinomycetota</taxon>
        <taxon>Actinomycetes</taxon>
        <taxon>Catenulisporales</taxon>
        <taxon>Catenulisporaceae</taxon>
        <taxon>Catenulispora</taxon>
    </lineage>
</organism>
<name>A0ABN2UZC6_9ACTN</name>